<evidence type="ECO:0000313" key="2">
    <source>
        <dbReference type="EMBL" id="HGB14173.1"/>
    </source>
</evidence>
<keyword evidence="1" id="KW-0732">Signal</keyword>
<reference evidence="2" key="1">
    <citation type="journal article" date="2020" name="mSystems">
        <title>Genome- and Community-Level Interaction Insights into Carbon Utilization and Element Cycling Functions of Hydrothermarchaeota in Hydrothermal Sediment.</title>
        <authorList>
            <person name="Zhou Z."/>
            <person name="Liu Y."/>
            <person name="Xu W."/>
            <person name="Pan J."/>
            <person name="Luo Z.H."/>
            <person name="Li M."/>
        </authorList>
    </citation>
    <scope>NUCLEOTIDE SEQUENCE [LARGE SCALE GENOMIC DNA]</scope>
    <source>
        <strain evidence="2">SpSt-776</strain>
    </source>
</reference>
<feature type="signal peptide" evidence="1">
    <location>
        <begin position="1"/>
        <end position="26"/>
    </location>
</feature>
<sequence length="136" mass="15086">MRFLRTLFLAACLLGGGMTSVLSAPAADRAVSQAILKALGQELKAWTGLEAVFLVKYLQVKNGWAWVATFPQSPDGKSRYEPVEALLHQEAGAWKVLEIRPGGPDCEEDPDCADDSRYFRRLKSRFPQAPPEIFPH</sequence>
<gene>
    <name evidence="2" type="ORF">ENV62_02905</name>
</gene>
<dbReference type="AlphaFoldDB" id="A0A7C3WKZ3"/>
<evidence type="ECO:0000256" key="1">
    <source>
        <dbReference type="SAM" id="SignalP"/>
    </source>
</evidence>
<name>A0A7C3WKZ3_9BACT</name>
<protein>
    <submittedName>
        <fullName evidence="2">Uncharacterized protein</fullName>
    </submittedName>
</protein>
<dbReference type="EMBL" id="DTHB01000026">
    <property type="protein sequence ID" value="HGB14173.1"/>
    <property type="molecule type" value="Genomic_DNA"/>
</dbReference>
<organism evidence="2">
    <name type="scientific">Desulfobacca acetoxidans</name>
    <dbReference type="NCBI Taxonomy" id="60893"/>
    <lineage>
        <taxon>Bacteria</taxon>
        <taxon>Pseudomonadati</taxon>
        <taxon>Thermodesulfobacteriota</taxon>
        <taxon>Desulfobaccia</taxon>
        <taxon>Desulfobaccales</taxon>
        <taxon>Desulfobaccaceae</taxon>
        <taxon>Desulfobacca</taxon>
    </lineage>
</organism>
<accession>A0A7C3WKZ3</accession>
<comment type="caution">
    <text evidence="2">The sequence shown here is derived from an EMBL/GenBank/DDBJ whole genome shotgun (WGS) entry which is preliminary data.</text>
</comment>
<feature type="chain" id="PRO_5027930734" evidence="1">
    <location>
        <begin position="27"/>
        <end position="136"/>
    </location>
</feature>
<proteinExistence type="predicted"/>